<feature type="binding site" evidence="9">
    <location>
        <position position="17"/>
    </location>
    <ligand>
        <name>Mg(2+)</name>
        <dbReference type="ChEBI" id="CHEBI:18420"/>
    </ligand>
</feature>
<evidence type="ECO:0000256" key="3">
    <source>
        <dbReference type="ARBA" id="ARBA00022723"/>
    </source>
</evidence>
<evidence type="ECO:0000256" key="7">
    <source>
        <dbReference type="ARBA" id="ARBA00022842"/>
    </source>
</evidence>
<dbReference type="InterPro" id="IPR027417">
    <property type="entry name" value="P-loop_NTPase"/>
</dbReference>
<dbReference type="GO" id="GO:0000287">
    <property type="term" value="F:magnesium ion binding"/>
    <property type="evidence" value="ECO:0007669"/>
    <property type="project" value="UniProtKB-UniRule"/>
</dbReference>
<protein>
    <recommendedName>
        <fullName evidence="9">ATP-dependent dethiobiotin synthetase BioD</fullName>
        <ecNumber evidence="9">6.3.3.3</ecNumber>
    </recommendedName>
    <alternativeName>
        <fullName evidence="9">DTB synthetase</fullName>
        <shortName evidence="9">DTBS</shortName>
    </alternativeName>
    <alternativeName>
        <fullName evidence="9">Dethiobiotin synthase</fullName>
    </alternativeName>
</protein>
<dbReference type="GO" id="GO:0005524">
    <property type="term" value="F:ATP binding"/>
    <property type="evidence" value="ECO:0007669"/>
    <property type="project" value="UniProtKB-UniRule"/>
</dbReference>
<comment type="function">
    <text evidence="9">Catalyzes a mechanistically unusual reaction, the ATP-dependent insertion of CO2 between the N7 and N8 nitrogen atoms of 7,8-diaminopelargonic acid (DAPA, also called 7,8-diammoniononanoate) to form a ureido ring.</text>
</comment>
<evidence type="ECO:0000256" key="9">
    <source>
        <dbReference type="HAMAP-Rule" id="MF_00336"/>
    </source>
</evidence>
<feature type="binding site" evidence="9">
    <location>
        <begin position="184"/>
        <end position="186"/>
    </location>
    <ligand>
        <name>ATP</name>
        <dbReference type="ChEBI" id="CHEBI:30616"/>
    </ligand>
</feature>
<comment type="pathway">
    <text evidence="9">Cofactor biosynthesis; biotin biosynthesis; biotin from 7,8-diaminononanoate: step 1/2.</text>
</comment>
<dbReference type="Gene3D" id="3.40.50.300">
    <property type="entry name" value="P-loop containing nucleotide triphosphate hydrolases"/>
    <property type="match status" value="1"/>
</dbReference>
<comment type="subcellular location">
    <subcellularLocation>
        <location evidence="9">Cytoplasm</location>
    </subcellularLocation>
</comment>
<dbReference type="GO" id="GO:0004141">
    <property type="term" value="F:dethiobiotin synthase activity"/>
    <property type="evidence" value="ECO:0007669"/>
    <property type="project" value="UniProtKB-UniRule"/>
</dbReference>
<dbReference type="PANTHER" id="PTHR43210">
    <property type="entry name" value="DETHIOBIOTIN SYNTHETASE"/>
    <property type="match status" value="1"/>
</dbReference>
<comment type="catalytic activity">
    <reaction evidence="9">
        <text>(7R,8S)-7,8-diammoniononanoate + CO2 + ATP = (4R,5S)-dethiobiotin + ADP + phosphate + 3 H(+)</text>
        <dbReference type="Rhea" id="RHEA:15805"/>
        <dbReference type="ChEBI" id="CHEBI:15378"/>
        <dbReference type="ChEBI" id="CHEBI:16526"/>
        <dbReference type="ChEBI" id="CHEBI:30616"/>
        <dbReference type="ChEBI" id="CHEBI:43474"/>
        <dbReference type="ChEBI" id="CHEBI:149469"/>
        <dbReference type="ChEBI" id="CHEBI:149473"/>
        <dbReference type="ChEBI" id="CHEBI:456216"/>
        <dbReference type="EC" id="6.3.3.3"/>
    </reaction>
</comment>
<feature type="active site" evidence="9">
    <location>
        <position position="33"/>
    </location>
</feature>
<sequence length="212" mass="22055">MTRHLVVTGTDTGIGKTVVAAGLVAALGAGYWKPVQSGLDGETDSEVAARLGRLPPGRVLPEAWRLATPASPHLAADIDGVAIDPDALDPPPAAGPLVIEGAGGVLVPLTRQVVFADLFARWQWPVVLCARTGLGTINHSLLSLEALQARRVPVAGIVFIGEARPDSEAVITARGGVPHLGRLPRLDPLDADTLAAAIRQGIDLARLERIRG</sequence>
<dbReference type="NCBIfam" id="TIGR00347">
    <property type="entry name" value="bioD"/>
    <property type="match status" value="1"/>
</dbReference>
<dbReference type="Proteomes" id="UP000075787">
    <property type="component" value="Unassembled WGS sequence"/>
</dbReference>
<dbReference type="UniPathway" id="UPA00078">
    <property type="reaction ID" value="UER00161"/>
</dbReference>
<dbReference type="EMBL" id="LPZR01000203">
    <property type="protein sequence ID" value="KYO50243.1"/>
    <property type="molecule type" value="Genomic_DNA"/>
</dbReference>
<feature type="binding site" evidence="9">
    <location>
        <begin position="100"/>
        <end position="103"/>
    </location>
    <ligand>
        <name>ATP</name>
        <dbReference type="ChEBI" id="CHEBI:30616"/>
    </ligand>
</feature>
<name>A0A162K0N0_9PROT</name>
<comment type="similarity">
    <text evidence="9">Belongs to the dethiobiotin synthetase family.</text>
</comment>
<dbReference type="OrthoDB" id="9802097at2"/>
<comment type="catalytic activity">
    <reaction evidence="8">
        <text>(7R,8S)-8-amino-7-(carboxyamino)nonanoate + ATP = (4R,5S)-dethiobiotin + ADP + phosphate + H(+)</text>
        <dbReference type="Rhea" id="RHEA:63684"/>
        <dbReference type="ChEBI" id="CHEBI:15378"/>
        <dbReference type="ChEBI" id="CHEBI:30616"/>
        <dbReference type="ChEBI" id="CHEBI:43474"/>
        <dbReference type="ChEBI" id="CHEBI:149470"/>
        <dbReference type="ChEBI" id="CHEBI:149473"/>
        <dbReference type="ChEBI" id="CHEBI:456216"/>
    </reaction>
</comment>
<comment type="cofactor">
    <cofactor evidence="9">
        <name>Mg(2+)</name>
        <dbReference type="ChEBI" id="CHEBI:18420"/>
    </cofactor>
</comment>
<evidence type="ECO:0000313" key="10">
    <source>
        <dbReference type="EMBL" id="KYO50243.1"/>
    </source>
</evidence>
<comment type="caution">
    <text evidence="9">Lacks conserved residue(s) required for the propagation of feature annotation.</text>
</comment>
<proteinExistence type="inferred from homology"/>
<reference evidence="10 11" key="1">
    <citation type="submission" date="2015-12" db="EMBL/GenBank/DDBJ databases">
        <title>Genome sequence of Tistrella mobilis MCCC 1A02139.</title>
        <authorList>
            <person name="Lu L."/>
            <person name="Lai Q."/>
            <person name="Shao Z."/>
            <person name="Qian P."/>
        </authorList>
    </citation>
    <scope>NUCLEOTIDE SEQUENCE [LARGE SCALE GENOMIC DNA]</scope>
    <source>
        <strain evidence="10 11">MCCC 1A02139</strain>
    </source>
</reference>
<dbReference type="CDD" id="cd03109">
    <property type="entry name" value="DTBS"/>
    <property type="match status" value="1"/>
</dbReference>
<dbReference type="RefSeq" id="WP_062768637.1">
    <property type="nucleotide sequence ID" value="NZ_CP121045.1"/>
</dbReference>
<dbReference type="PIRSF" id="PIRSF006755">
    <property type="entry name" value="DTB_synth"/>
    <property type="match status" value="1"/>
</dbReference>
<dbReference type="GeneID" id="97240246"/>
<keyword evidence="4 9" id="KW-0547">Nucleotide-binding</keyword>
<gene>
    <name evidence="9" type="primary">bioD</name>
    <name evidence="10" type="ORF">AUP44_13975</name>
</gene>
<evidence type="ECO:0000256" key="6">
    <source>
        <dbReference type="ARBA" id="ARBA00022840"/>
    </source>
</evidence>
<evidence type="ECO:0000256" key="8">
    <source>
        <dbReference type="ARBA" id="ARBA00047386"/>
    </source>
</evidence>
<feature type="binding site" evidence="9">
    <location>
        <position position="37"/>
    </location>
    <ligand>
        <name>substrate</name>
    </ligand>
</feature>
<organism evidence="10 11">
    <name type="scientific">Tistrella mobilis</name>
    <dbReference type="NCBI Taxonomy" id="171437"/>
    <lineage>
        <taxon>Bacteria</taxon>
        <taxon>Pseudomonadati</taxon>
        <taxon>Pseudomonadota</taxon>
        <taxon>Alphaproteobacteria</taxon>
        <taxon>Geminicoccales</taxon>
        <taxon>Geminicoccaceae</taxon>
        <taxon>Tistrella</taxon>
    </lineage>
</organism>
<dbReference type="PANTHER" id="PTHR43210:SF2">
    <property type="entry name" value="ATP-DEPENDENT DETHIOBIOTIN SYNTHETASE BIOD 2"/>
    <property type="match status" value="1"/>
</dbReference>
<evidence type="ECO:0000313" key="11">
    <source>
        <dbReference type="Proteomes" id="UP000075787"/>
    </source>
</evidence>
<keyword evidence="7 9" id="KW-0460">Magnesium</keyword>
<dbReference type="GO" id="GO:0005829">
    <property type="term" value="C:cytosol"/>
    <property type="evidence" value="ECO:0007669"/>
    <property type="project" value="TreeGrafter"/>
</dbReference>
<dbReference type="AlphaFoldDB" id="A0A162K0N0"/>
<comment type="caution">
    <text evidence="10">The sequence shown here is derived from an EMBL/GenBank/DDBJ whole genome shotgun (WGS) entry which is preliminary data.</text>
</comment>
<keyword evidence="2 9" id="KW-0436">Ligase</keyword>
<evidence type="ECO:0000256" key="4">
    <source>
        <dbReference type="ARBA" id="ARBA00022741"/>
    </source>
</evidence>
<keyword evidence="6 9" id="KW-0067">ATP-binding</keyword>
<keyword evidence="1 9" id="KW-0963">Cytoplasm</keyword>
<dbReference type="GO" id="GO:0009102">
    <property type="term" value="P:biotin biosynthetic process"/>
    <property type="evidence" value="ECO:0007669"/>
    <property type="project" value="UniProtKB-UniRule"/>
</dbReference>
<dbReference type="Pfam" id="PF13500">
    <property type="entry name" value="AAA_26"/>
    <property type="match status" value="1"/>
</dbReference>
<feature type="binding site" evidence="9">
    <location>
        <position position="100"/>
    </location>
    <ligand>
        <name>Mg(2+)</name>
        <dbReference type="ChEBI" id="CHEBI:18420"/>
    </ligand>
</feature>
<dbReference type="SUPFAM" id="SSF52540">
    <property type="entry name" value="P-loop containing nucleoside triphosphate hydrolases"/>
    <property type="match status" value="1"/>
</dbReference>
<keyword evidence="3 9" id="KW-0479">Metal-binding</keyword>
<evidence type="ECO:0000256" key="2">
    <source>
        <dbReference type="ARBA" id="ARBA00022598"/>
    </source>
</evidence>
<dbReference type="EC" id="6.3.3.3" evidence="9"/>
<evidence type="ECO:0000256" key="1">
    <source>
        <dbReference type="ARBA" id="ARBA00022490"/>
    </source>
</evidence>
<comment type="subunit">
    <text evidence="9">Homodimer.</text>
</comment>
<dbReference type="HAMAP" id="MF_00336">
    <property type="entry name" value="BioD"/>
    <property type="match status" value="1"/>
</dbReference>
<evidence type="ECO:0000256" key="5">
    <source>
        <dbReference type="ARBA" id="ARBA00022756"/>
    </source>
</evidence>
<accession>A0A162K0N0</accession>
<feature type="binding site" evidence="9">
    <location>
        <begin position="13"/>
        <end position="18"/>
    </location>
    <ligand>
        <name>ATP</name>
        <dbReference type="ChEBI" id="CHEBI:30616"/>
    </ligand>
</feature>
<dbReference type="InterPro" id="IPR004472">
    <property type="entry name" value="DTB_synth_BioD"/>
</dbReference>
<keyword evidence="5 9" id="KW-0093">Biotin biosynthesis</keyword>